<sequence>MTDRAQSTLDFAVGVSVFLLAVAFTFAFIPGMTQPFSETVRVNPATADRVTDQLAGDTLATPGEPYRLDATCTAAFFDAGPDGDGCRFEGEGFDERLGLPYPDRATPPNVQVGLYEGASSDAEALYWDGERVAWPEDGSPASDDERLVRSTDGRTPSGSSSVVVSRRSVTVDGRDAHLRVSVW</sequence>
<evidence type="ECO:0000313" key="4">
    <source>
        <dbReference type="Proteomes" id="UP001596406"/>
    </source>
</evidence>
<protein>
    <recommendedName>
        <fullName evidence="5">Type IV pilin</fullName>
    </recommendedName>
</protein>
<comment type="caution">
    <text evidence="3">The sequence shown here is derived from an EMBL/GenBank/DDBJ whole genome shotgun (WGS) entry which is preliminary data.</text>
</comment>
<dbReference type="InterPro" id="IPR056613">
    <property type="entry name" value="DUF7287"/>
</dbReference>
<feature type="compositionally biased region" description="Basic and acidic residues" evidence="1">
    <location>
        <begin position="143"/>
        <end position="152"/>
    </location>
</feature>
<organism evidence="3 4">
    <name type="scientific">Halomarina ordinaria</name>
    <dbReference type="NCBI Taxonomy" id="3033939"/>
    <lineage>
        <taxon>Archaea</taxon>
        <taxon>Methanobacteriati</taxon>
        <taxon>Methanobacteriota</taxon>
        <taxon>Stenosarchaea group</taxon>
        <taxon>Halobacteria</taxon>
        <taxon>Halobacteriales</taxon>
        <taxon>Natronomonadaceae</taxon>
        <taxon>Halomarina</taxon>
    </lineage>
</organism>
<evidence type="ECO:0008006" key="5">
    <source>
        <dbReference type="Google" id="ProtNLM"/>
    </source>
</evidence>
<reference evidence="3 4" key="1">
    <citation type="journal article" date="2019" name="Int. J. Syst. Evol. Microbiol.">
        <title>The Global Catalogue of Microorganisms (GCM) 10K type strain sequencing project: providing services to taxonomists for standard genome sequencing and annotation.</title>
        <authorList>
            <consortium name="The Broad Institute Genomics Platform"/>
            <consortium name="The Broad Institute Genome Sequencing Center for Infectious Disease"/>
            <person name="Wu L."/>
            <person name="Ma J."/>
        </authorList>
    </citation>
    <scope>NUCLEOTIDE SEQUENCE [LARGE SCALE GENOMIC DNA]</scope>
    <source>
        <strain evidence="3 4">PSRA2</strain>
    </source>
</reference>
<accession>A0ABD5U6Z4</accession>
<name>A0ABD5U6Z4_9EURY</name>
<feature type="compositionally biased region" description="Low complexity" evidence="1">
    <location>
        <begin position="154"/>
        <end position="166"/>
    </location>
</feature>
<proteinExistence type="predicted"/>
<keyword evidence="4" id="KW-1185">Reference proteome</keyword>
<dbReference type="AlphaFoldDB" id="A0ABD5U6Z4"/>
<dbReference type="Pfam" id="PF23958">
    <property type="entry name" value="DUF7287"/>
    <property type="match status" value="1"/>
</dbReference>
<dbReference type="EMBL" id="JBHSXM010000001">
    <property type="protein sequence ID" value="MFC6836123.1"/>
    <property type="molecule type" value="Genomic_DNA"/>
</dbReference>
<feature type="transmembrane region" description="Helical" evidence="2">
    <location>
        <begin position="12"/>
        <end position="32"/>
    </location>
</feature>
<keyword evidence="2" id="KW-0812">Transmembrane</keyword>
<evidence type="ECO:0000256" key="2">
    <source>
        <dbReference type="SAM" id="Phobius"/>
    </source>
</evidence>
<keyword evidence="2" id="KW-1133">Transmembrane helix</keyword>
<gene>
    <name evidence="3" type="ORF">ACFQHK_06335</name>
</gene>
<evidence type="ECO:0000256" key="1">
    <source>
        <dbReference type="SAM" id="MobiDB-lite"/>
    </source>
</evidence>
<dbReference type="RefSeq" id="WP_304447817.1">
    <property type="nucleotide sequence ID" value="NZ_JARRAH010000001.1"/>
</dbReference>
<feature type="region of interest" description="Disordered" evidence="1">
    <location>
        <begin position="133"/>
        <end position="166"/>
    </location>
</feature>
<evidence type="ECO:0000313" key="3">
    <source>
        <dbReference type="EMBL" id="MFC6836123.1"/>
    </source>
</evidence>
<dbReference type="Proteomes" id="UP001596406">
    <property type="component" value="Unassembled WGS sequence"/>
</dbReference>
<keyword evidence="2" id="KW-0472">Membrane</keyword>